<reference evidence="3" key="1">
    <citation type="journal article" date="2017" name="Nat. Commun.">
        <title>The asparagus genome sheds light on the origin and evolution of a young Y chromosome.</title>
        <authorList>
            <person name="Harkess A."/>
            <person name="Zhou J."/>
            <person name="Xu C."/>
            <person name="Bowers J.E."/>
            <person name="Van der Hulst R."/>
            <person name="Ayyampalayam S."/>
            <person name="Mercati F."/>
            <person name="Riccardi P."/>
            <person name="McKain M.R."/>
            <person name="Kakrana A."/>
            <person name="Tang H."/>
            <person name="Ray J."/>
            <person name="Groenendijk J."/>
            <person name="Arikit S."/>
            <person name="Mathioni S.M."/>
            <person name="Nakano M."/>
            <person name="Shan H."/>
            <person name="Telgmann-Rauber A."/>
            <person name="Kanno A."/>
            <person name="Yue Z."/>
            <person name="Chen H."/>
            <person name="Li W."/>
            <person name="Chen Y."/>
            <person name="Xu X."/>
            <person name="Zhang Y."/>
            <person name="Luo S."/>
            <person name="Chen H."/>
            <person name="Gao J."/>
            <person name="Mao Z."/>
            <person name="Pires J.C."/>
            <person name="Luo M."/>
            <person name="Kudrna D."/>
            <person name="Wing R.A."/>
            <person name="Meyers B.C."/>
            <person name="Yi K."/>
            <person name="Kong H."/>
            <person name="Lavrijsen P."/>
            <person name="Sunseri F."/>
            <person name="Falavigna A."/>
            <person name="Ye Y."/>
            <person name="Leebens-Mack J.H."/>
            <person name="Chen G."/>
        </authorList>
    </citation>
    <scope>NUCLEOTIDE SEQUENCE [LARGE SCALE GENOMIC DNA]</scope>
    <source>
        <strain evidence="3">cv. DH0086</strain>
    </source>
</reference>
<proteinExistence type="predicted"/>
<dbReference type="EMBL" id="CM007387">
    <property type="protein sequence ID" value="ONK64841.1"/>
    <property type="molecule type" value="Genomic_DNA"/>
</dbReference>
<dbReference type="Proteomes" id="UP000243459">
    <property type="component" value="Chromosome 7"/>
</dbReference>
<feature type="region of interest" description="Disordered" evidence="1">
    <location>
        <begin position="1"/>
        <end position="66"/>
    </location>
</feature>
<evidence type="ECO:0000313" key="2">
    <source>
        <dbReference type="EMBL" id="ONK64841.1"/>
    </source>
</evidence>
<protein>
    <submittedName>
        <fullName evidence="2">Uncharacterized protein</fullName>
    </submittedName>
</protein>
<dbReference type="AlphaFoldDB" id="A0A5P1EJR7"/>
<evidence type="ECO:0000256" key="1">
    <source>
        <dbReference type="SAM" id="MobiDB-lite"/>
    </source>
</evidence>
<keyword evidence="3" id="KW-1185">Reference proteome</keyword>
<name>A0A5P1EJR7_ASPOF</name>
<organism evidence="2 3">
    <name type="scientific">Asparagus officinalis</name>
    <name type="common">Garden asparagus</name>
    <dbReference type="NCBI Taxonomy" id="4686"/>
    <lineage>
        <taxon>Eukaryota</taxon>
        <taxon>Viridiplantae</taxon>
        <taxon>Streptophyta</taxon>
        <taxon>Embryophyta</taxon>
        <taxon>Tracheophyta</taxon>
        <taxon>Spermatophyta</taxon>
        <taxon>Magnoliopsida</taxon>
        <taxon>Liliopsida</taxon>
        <taxon>Asparagales</taxon>
        <taxon>Asparagaceae</taxon>
        <taxon>Asparagoideae</taxon>
        <taxon>Asparagus</taxon>
    </lineage>
</organism>
<accession>A0A5P1EJR7</accession>
<gene>
    <name evidence="2" type="ORF">A4U43_C07F30540</name>
</gene>
<feature type="compositionally biased region" description="Gly residues" evidence="1">
    <location>
        <begin position="30"/>
        <end position="39"/>
    </location>
</feature>
<dbReference type="Gramene" id="ONK64841">
    <property type="protein sequence ID" value="ONK64841"/>
    <property type="gene ID" value="A4U43_C07F30540"/>
</dbReference>
<sequence length="127" mass="13419">MTSEKNPKAKGTGRVDPSQRGNNAPRGRGHGGCGRGRGGSSHVWRRDGGGGPGGYDTKAQKTHKNPAMNLAIEIPSKGYNAVDRGTTTIHGGGVVEAVALKRKRRGHLVLLTPTQGKGGRMWHNLIH</sequence>
<evidence type="ECO:0000313" key="3">
    <source>
        <dbReference type="Proteomes" id="UP000243459"/>
    </source>
</evidence>